<name>A0A812PH87_SYMPI</name>
<reference evidence="1" key="1">
    <citation type="submission" date="2021-02" db="EMBL/GenBank/DDBJ databases">
        <authorList>
            <person name="Dougan E. K."/>
            <person name="Rhodes N."/>
            <person name="Thang M."/>
            <person name="Chan C."/>
        </authorList>
    </citation>
    <scope>NUCLEOTIDE SEQUENCE</scope>
</reference>
<dbReference type="OrthoDB" id="420419at2759"/>
<protein>
    <submittedName>
        <fullName evidence="1">SLC33A1 protein</fullName>
    </submittedName>
</protein>
<proteinExistence type="predicted"/>
<evidence type="ECO:0000313" key="1">
    <source>
        <dbReference type="EMBL" id="CAE7334025.1"/>
    </source>
</evidence>
<accession>A0A812PH87</accession>
<evidence type="ECO:0000313" key="2">
    <source>
        <dbReference type="Proteomes" id="UP000649617"/>
    </source>
</evidence>
<gene>
    <name evidence="1" type="primary">SLC33A1</name>
    <name evidence="1" type="ORF">SPIL2461_LOCUS7801</name>
</gene>
<dbReference type="EMBL" id="CAJNIZ010012436">
    <property type="protein sequence ID" value="CAE7334025.1"/>
    <property type="molecule type" value="Genomic_DNA"/>
</dbReference>
<dbReference type="Proteomes" id="UP000649617">
    <property type="component" value="Unassembled WGS sequence"/>
</dbReference>
<keyword evidence="2" id="KW-1185">Reference proteome</keyword>
<organism evidence="1 2">
    <name type="scientific">Symbiodinium pilosum</name>
    <name type="common">Dinoflagellate</name>
    <dbReference type="NCBI Taxonomy" id="2952"/>
    <lineage>
        <taxon>Eukaryota</taxon>
        <taxon>Sar</taxon>
        <taxon>Alveolata</taxon>
        <taxon>Dinophyceae</taxon>
        <taxon>Suessiales</taxon>
        <taxon>Symbiodiniaceae</taxon>
        <taxon>Symbiodinium</taxon>
    </lineage>
</organism>
<comment type="caution">
    <text evidence="1">The sequence shown here is derived from an EMBL/GenBank/DDBJ whole genome shotgun (WGS) entry which is preliminary data.</text>
</comment>
<dbReference type="AlphaFoldDB" id="A0A812PH87"/>
<sequence length="104" mass="11369">MQSCAVLLPVSFEEIAVQKEEPVDNFWVKETKGYDLSPYADELPLCEDLDPATVGNGGSCWSTCQGQCPNDVLQPGLAFDFDEIRPGHPGCTSHFECVGNFVRA</sequence>